<dbReference type="AlphaFoldDB" id="A0A9X3CT36"/>
<keyword evidence="2" id="KW-1185">Reference proteome</keyword>
<dbReference type="RefSeq" id="WP_265677916.1">
    <property type="nucleotide sequence ID" value="NZ_JAKRRY010000071.1"/>
</dbReference>
<gene>
    <name evidence="1" type="ORF">MD535_24735</name>
</gene>
<proteinExistence type="predicted"/>
<dbReference type="EMBL" id="JAKRRY010000071">
    <property type="protein sequence ID" value="MCW8349197.1"/>
    <property type="molecule type" value="Genomic_DNA"/>
</dbReference>
<reference evidence="1" key="1">
    <citation type="submission" date="2022-02" db="EMBL/GenBank/DDBJ databases">
        <title>Vibrio sp. nov, a new bacterium isolated from seawater.</title>
        <authorList>
            <person name="Yuan Y."/>
        </authorList>
    </citation>
    <scope>NUCLEOTIDE SEQUENCE</scope>
    <source>
        <strain evidence="1">ZSDZ65</strain>
    </source>
</reference>
<comment type="caution">
    <text evidence="1">The sequence shown here is derived from an EMBL/GenBank/DDBJ whole genome shotgun (WGS) entry which is preliminary data.</text>
</comment>
<evidence type="ECO:0000313" key="2">
    <source>
        <dbReference type="Proteomes" id="UP001155587"/>
    </source>
</evidence>
<name>A0A9X3CT36_9VIBR</name>
<protein>
    <submittedName>
        <fullName evidence="1">Uncharacterized protein</fullName>
    </submittedName>
</protein>
<sequence length="72" mass="8409">MKAVVLSPDLEDVLWIIYQKKGRASVTLEDLEPIIEIMYKDVQEGDEFLNTNRKPLTLKRKIEILVNKLESH</sequence>
<evidence type="ECO:0000313" key="1">
    <source>
        <dbReference type="EMBL" id="MCW8349197.1"/>
    </source>
</evidence>
<dbReference type="Proteomes" id="UP001155587">
    <property type="component" value="Unassembled WGS sequence"/>
</dbReference>
<accession>A0A9X3CT36</accession>
<organism evidence="1 2">
    <name type="scientific">Vibrio qingdaonensis</name>
    <dbReference type="NCBI Taxonomy" id="2829491"/>
    <lineage>
        <taxon>Bacteria</taxon>
        <taxon>Pseudomonadati</taxon>
        <taxon>Pseudomonadota</taxon>
        <taxon>Gammaproteobacteria</taxon>
        <taxon>Vibrionales</taxon>
        <taxon>Vibrionaceae</taxon>
        <taxon>Vibrio</taxon>
    </lineage>
</organism>